<dbReference type="Pfam" id="PF00581">
    <property type="entry name" value="Rhodanese"/>
    <property type="match status" value="3"/>
</dbReference>
<dbReference type="AlphaFoldDB" id="A0A1M5P1B8"/>
<evidence type="ECO:0000313" key="4">
    <source>
        <dbReference type="EMBL" id="SHG95562.1"/>
    </source>
</evidence>
<sequence length="460" mass="51392">MSSALAISMLSGCAKNEEKSDKKAESKYETVTTDDLKSALKDEKAVVLDARLNDAYNGWAIDGAKRGGHIPGAKDFSASWINCEYDDKENLEGETREEVLKEAIENKGISADKKVIVYDTNGKDAIEVANYLTEKGIKNIYTYDANEWINDESLDMESYPNYKMLVPASVVKEITDGKVPEGFTKSKDIKIVDVRWGDNKESGYLDGHVPKAVHINTDSFEPPKEYVKGIEEWRLADDQTLVKLLLDSGIKAGDCVISTSPEPMAASRFAVICKYLGVEDVRVMSSGLVGWNQAGYELSKEDIKPVAEKEFGVEVPANPDWIDTIEEVKEQLNTPDYTLVDNRTKEEFIGKETGYSYHKIAGRIEGAVFGYAGKKNSSSVSYYRNIDKSMRNADEIKAMWDECKIDTNKRLAFMCGSGWRAAEILWYSKVMGLDKTTLYSDGWIRWSNEGNPYVTGEPGK</sequence>
<gene>
    <name evidence="4" type="ORF">SAMN04488530_11258</name>
</gene>
<dbReference type="Gene3D" id="3.40.250.10">
    <property type="entry name" value="Rhodanese-like domain"/>
    <property type="match status" value="3"/>
</dbReference>
<feature type="domain" description="Rhodanese" evidence="3">
    <location>
        <begin position="41"/>
        <end position="157"/>
    </location>
</feature>
<dbReference type="PROSITE" id="PS50206">
    <property type="entry name" value="RHODANESE_3"/>
    <property type="match status" value="3"/>
</dbReference>
<feature type="domain" description="Rhodanese" evidence="3">
    <location>
        <begin position="185"/>
        <end position="300"/>
    </location>
</feature>
<keyword evidence="4" id="KW-0670">Pyruvate</keyword>
<dbReference type="InterPro" id="IPR045078">
    <property type="entry name" value="TST/MPST-like"/>
</dbReference>
<dbReference type="PANTHER" id="PTHR11364">
    <property type="entry name" value="THIOSULFATE SULFERTANSFERASE"/>
    <property type="match status" value="1"/>
</dbReference>
<feature type="domain" description="Rhodanese" evidence="3">
    <location>
        <begin position="333"/>
        <end position="455"/>
    </location>
</feature>
<dbReference type="EMBL" id="FQWX01000012">
    <property type="protein sequence ID" value="SHG95562.1"/>
    <property type="molecule type" value="Genomic_DNA"/>
</dbReference>
<dbReference type="PANTHER" id="PTHR11364:SF27">
    <property type="entry name" value="SULFURTRANSFERASE"/>
    <property type="match status" value="1"/>
</dbReference>
<dbReference type="GO" id="GO:0004792">
    <property type="term" value="F:thiosulfate-cyanide sulfurtransferase activity"/>
    <property type="evidence" value="ECO:0007669"/>
    <property type="project" value="TreeGrafter"/>
</dbReference>
<dbReference type="SUPFAM" id="SSF52821">
    <property type="entry name" value="Rhodanese/Cell cycle control phosphatase"/>
    <property type="match status" value="3"/>
</dbReference>
<evidence type="ECO:0000256" key="1">
    <source>
        <dbReference type="ARBA" id="ARBA00022679"/>
    </source>
</evidence>
<dbReference type="SMART" id="SM00450">
    <property type="entry name" value="RHOD"/>
    <property type="match status" value="3"/>
</dbReference>
<reference evidence="5" key="1">
    <citation type="submission" date="2016-11" db="EMBL/GenBank/DDBJ databases">
        <authorList>
            <person name="Varghese N."/>
            <person name="Submissions S."/>
        </authorList>
    </citation>
    <scope>NUCLEOTIDE SEQUENCE [LARGE SCALE GENOMIC DNA]</scope>
    <source>
        <strain evidence="5">DSM 2635</strain>
    </source>
</reference>
<dbReference type="Proteomes" id="UP000243255">
    <property type="component" value="Unassembled WGS sequence"/>
</dbReference>
<name>A0A1M5P1B8_9FIRM</name>
<evidence type="ECO:0000313" key="5">
    <source>
        <dbReference type="Proteomes" id="UP000243255"/>
    </source>
</evidence>
<keyword evidence="1 4" id="KW-0808">Transferase</keyword>
<evidence type="ECO:0000259" key="3">
    <source>
        <dbReference type="PROSITE" id="PS50206"/>
    </source>
</evidence>
<protein>
    <submittedName>
        <fullName evidence="4">Thiosulfate/3-mercaptopyruvate sulfurtransferase</fullName>
    </submittedName>
</protein>
<organism evidence="4 5">
    <name type="scientific">Asaccharospora irregularis DSM 2635</name>
    <dbReference type="NCBI Taxonomy" id="1121321"/>
    <lineage>
        <taxon>Bacteria</taxon>
        <taxon>Bacillati</taxon>
        <taxon>Bacillota</taxon>
        <taxon>Clostridia</taxon>
        <taxon>Peptostreptococcales</taxon>
        <taxon>Peptostreptococcaceae</taxon>
        <taxon>Asaccharospora</taxon>
    </lineage>
</organism>
<evidence type="ECO:0000256" key="2">
    <source>
        <dbReference type="ARBA" id="ARBA00022737"/>
    </source>
</evidence>
<keyword evidence="5" id="KW-1185">Reference proteome</keyword>
<dbReference type="InterPro" id="IPR036873">
    <property type="entry name" value="Rhodanese-like_dom_sf"/>
</dbReference>
<keyword evidence="2" id="KW-0677">Repeat</keyword>
<dbReference type="STRING" id="1121321.SAMN04488530_11258"/>
<dbReference type="InterPro" id="IPR001763">
    <property type="entry name" value="Rhodanese-like_dom"/>
</dbReference>
<proteinExistence type="predicted"/>
<accession>A0A1M5P1B8</accession>